<dbReference type="EMBL" id="AYRZ02000172">
    <property type="protein sequence ID" value="PHT61365.1"/>
    <property type="molecule type" value="Genomic_DNA"/>
</dbReference>
<gene>
    <name evidence="8" type="ORF">T459_34784</name>
</gene>
<evidence type="ECO:0000256" key="4">
    <source>
        <dbReference type="ARBA" id="ARBA00023163"/>
    </source>
</evidence>
<protein>
    <submittedName>
        <fullName evidence="8">Transcription repressor OFP17</fullName>
    </submittedName>
</protein>
<dbReference type="STRING" id="4072.A0A2G2XV47"/>
<accession>A0A2G2XV47</accession>
<evidence type="ECO:0000256" key="5">
    <source>
        <dbReference type="ARBA" id="ARBA00023242"/>
    </source>
</evidence>
<evidence type="ECO:0000256" key="6">
    <source>
        <dbReference type="SAM" id="Phobius"/>
    </source>
</evidence>
<keyword evidence="6" id="KW-0812">Transmembrane</keyword>
<keyword evidence="6" id="KW-1133">Transmembrane helix</keyword>
<evidence type="ECO:0000259" key="7">
    <source>
        <dbReference type="PROSITE" id="PS51754"/>
    </source>
</evidence>
<dbReference type="GO" id="GO:0005634">
    <property type="term" value="C:nucleus"/>
    <property type="evidence" value="ECO:0007669"/>
    <property type="project" value="UniProtKB-SubCell"/>
</dbReference>
<keyword evidence="9" id="KW-1185">Reference proteome</keyword>
<keyword evidence="5" id="KW-0539">Nucleus</keyword>
<reference evidence="8 9" key="1">
    <citation type="journal article" date="2014" name="Nat. Genet.">
        <title>Genome sequence of the hot pepper provides insights into the evolution of pungency in Capsicum species.</title>
        <authorList>
            <person name="Kim S."/>
            <person name="Park M."/>
            <person name="Yeom S.I."/>
            <person name="Kim Y.M."/>
            <person name="Lee J.M."/>
            <person name="Lee H.A."/>
            <person name="Seo E."/>
            <person name="Choi J."/>
            <person name="Cheong K."/>
            <person name="Kim K.T."/>
            <person name="Jung K."/>
            <person name="Lee G.W."/>
            <person name="Oh S.K."/>
            <person name="Bae C."/>
            <person name="Kim S.B."/>
            <person name="Lee H.Y."/>
            <person name="Kim S.Y."/>
            <person name="Kim M.S."/>
            <person name="Kang B.C."/>
            <person name="Jo Y.D."/>
            <person name="Yang H.B."/>
            <person name="Jeong H.J."/>
            <person name="Kang W.H."/>
            <person name="Kwon J.K."/>
            <person name="Shin C."/>
            <person name="Lim J.Y."/>
            <person name="Park J.H."/>
            <person name="Huh J.H."/>
            <person name="Kim J.S."/>
            <person name="Kim B.D."/>
            <person name="Cohen O."/>
            <person name="Paran I."/>
            <person name="Suh M.C."/>
            <person name="Lee S.B."/>
            <person name="Kim Y.K."/>
            <person name="Shin Y."/>
            <person name="Noh S.J."/>
            <person name="Park J."/>
            <person name="Seo Y.S."/>
            <person name="Kwon S.Y."/>
            <person name="Kim H.A."/>
            <person name="Park J.M."/>
            <person name="Kim H.J."/>
            <person name="Choi S.B."/>
            <person name="Bosland P.W."/>
            <person name="Reeves G."/>
            <person name="Jo S.H."/>
            <person name="Lee B.W."/>
            <person name="Cho H.T."/>
            <person name="Choi H.S."/>
            <person name="Lee M.S."/>
            <person name="Yu Y."/>
            <person name="Do Choi Y."/>
            <person name="Park B.S."/>
            <person name="van Deynze A."/>
            <person name="Ashrafi H."/>
            <person name="Hill T."/>
            <person name="Kim W.T."/>
            <person name="Pai H.S."/>
            <person name="Ahn H.K."/>
            <person name="Yeam I."/>
            <person name="Giovannoni J.J."/>
            <person name="Rose J.K."/>
            <person name="Sorensen I."/>
            <person name="Lee S.J."/>
            <person name="Kim R.W."/>
            <person name="Choi I.Y."/>
            <person name="Choi B.S."/>
            <person name="Lim J.S."/>
            <person name="Lee Y.H."/>
            <person name="Choi D."/>
        </authorList>
    </citation>
    <scope>NUCLEOTIDE SEQUENCE [LARGE SCALE GENOMIC DNA]</scope>
    <source>
        <strain evidence="9">cv. CM334</strain>
    </source>
</reference>
<feature type="transmembrane region" description="Helical" evidence="6">
    <location>
        <begin position="108"/>
        <end position="129"/>
    </location>
</feature>
<keyword evidence="4" id="KW-0804">Transcription</keyword>
<comment type="caution">
    <text evidence="8">The sequence shown here is derived from an EMBL/GenBank/DDBJ whole genome shotgun (WGS) entry which is preliminary data.</text>
</comment>
<dbReference type="Gramene" id="PHT61365">
    <property type="protein sequence ID" value="PHT61365"/>
    <property type="gene ID" value="T459_34784"/>
</dbReference>
<dbReference type="Proteomes" id="UP000222542">
    <property type="component" value="Unassembled WGS sequence"/>
</dbReference>
<evidence type="ECO:0000313" key="8">
    <source>
        <dbReference type="EMBL" id="PHT61365.1"/>
    </source>
</evidence>
<evidence type="ECO:0000256" key="1">
    <source>
        <dbReference type="ARBA" id="ARBA00004123"/>
    </source>
</evidence>
<dbReference type="AlphaFoldDB" id="A0A2G2XV47"/>
<keyword evidence="2" id="KW-0678">Repressor</keyword>
<evidence type="ECO:0000313" key="9">
    <source>
        <dbReference type="Proteomes" id="UP000222542"/>
    </source>
</evidence>
<dbReference type="InterPro" id="IPR006458">
    <property type="entry name" value="Ovate_C"/>
</dbReference>
<comment type="subcellular location">
    <subcellularLocation>
        <location evidence="1">Nucleus</location>
    </subcellularLocation>
</comment>
<feature type="domain" description="OVATE" evidence="7">
    <location>
        <begin position="192"/>
        <end position="252"/>
    </location>
</feature>
<dbReference type="InterPro" id="IPR044686">
    <property type="entry name" value="OFP17"/>
</dbReference>
<sequence>MPYLTQPPCYDLDLRVTQLQKIGLRSVDNIIWEPISGKGRVKWVWLWYHVRDGGLRALLITVVAGPCAIERMSTTSQSICLPSPAQLLAAPDVLSILELKLRYFRRGLMLVEVMLSLLLAMQLAVLIYGRLGFRRSTHETERLRRRGKEEDQVMELKSFLEAEHHNKAPFPSLLTPAYARLSNAATRKEVPVQDDVEDACRSFENHLVEMMVEKGKMRDLADVEELLYCWKNLKSPVFIDLVCRFYGELCRDLFSNSYEDDINTPKRHL</sequence>
<name>A0A2G2XV47_CAPAN</name>
<evidence type="ECO:0000256" key="2">
    <source>
        <dbReference type="ARBA" id="ARBA00022491"/>
    </source>
</evidence>
<keyword evidence="6" id="KW-0472">Membrane</keyword>
<dbReference type="PROSITE" id="PS51754">
    <property type="entry name" value="OVATE"/>
    <property type="match status" value="1"/>
</dbReference>
<reference evidence="8 9" key="2">
    <citation type="journal article" date="2017" name="Genome Biol.">
        <title>New reference genome sequences of hot pepper reveal the massive evolution of plant disease-resistance genes by retroduplication.</title>
        <authorList>
            <person name="Kim S."/>
            <person name="Park J."/>
            <person name="Yeom S.I."/>
            <person name="Kim Y.M."/>
            <person name="Seo E."/>
            <person name="Kim K.T."/>
            <person name="Kim M.S."/>
            <person name="Lee J.M."/>
            <person name="Cheong K."/>
            <person name="Shin H.S."/>
            <person name="Kim S.B."/>
            <person name="Han K."/>
            <person name="Lee J."/>
            <person name="Park M."/>
            <person name="Lee H.A."/>
            <person name="Lee H.Y."/>
            <person name="Lee Y."/>
            <person name="Oh S."/>
            <person name="Lee J.H."/>
            <person name="Choi E."/>
            <person name="Choi E."/>
            <person name="Lee S.E."/>
            <person name="Jeon J."/>
            <person name="Kim H."/>
            <person name="Choi G."/>
            <person name="Song H."/>
            <person name="Lee J."/>
            <person name="Lee S.C."/>
            <person name="Kwon J.K."/>
            <person name="Lee H.Y."/>
            <person name="Koo N."/>
            <person name="Hong Y."/>
            <person name="Kim R.W."/>
            <person name="Kang W.H."/>
            <person name="Huh J.H."/>
            <person name="Kang B.C."/>
            <person name="Yang T.J."/>
            <person name="Lee Y.H."/>
            <person name="Bennetzen J.L."/>
            <person name="Choi D."/>
        </authorList>
    </citation>
    <scope>NUCLEOTIDE SEQUENCE [LARGE SCALE GENOMIC DNA]</scope>
    <source>
        <strain evidence="9">cv. CM334</strain>
    </source>
</reference>
<dbReference type="PANTHER" id="PTHR34042">
    <property type="entry name" value="TRANSCRIPTION REPRESSOR OFP17"/>
    <property type="match status" value="1"/>
</dbReference>
<proteinExistence type="predicted"/>
<keyword evidence="3" id="KW-0805">Transcription regulation</keyword>
<organism evidence="8 9">
    <name type="scientific">Capsicum annuum</name>
    <name type="common">Capsicum pepper</name>
    <dbReference type="NCBI Taxonomy" id="4072"/>
    <lineage>
        <taxon>Eukaryota</taxon>
        <taxon>Viridiplantae</taxon>
        <taxon>Streptophyta</taxon>
        <taxon>Embryophyta</taxon>
        <taxon>Tracheophyta</taxon>
        <taxon>Spermatophyta</taxon>
        <taxon>Magnoliopsida</taxon>
        <taxon>eudicotyledons</taxon>
        <taxon>Gunneridae</taxon>
        <taxon>Pentapetalae</taxon>
        <taxon>asterids</taxon>
        <taxon>lamiids</taxon>
        <taxon>Solanales</taxon>
        <taxon>Solanaceae</taxon>
        <taxon>Solanoideae</taxon>
        <taxon>Capsiceae</taxon>
        <taxon>Capsicum</taxon>
    </lineage>
</organism>
<evidence type="ECO:0000256" key="3">
    <source>
        <dbReference type="ARBA" id="ARBA00023015"/>
    </source>
</evidence>
<dbReference type="GO" id="GO:0045892">
    <property type="term" value="P:negative regulation of DNA-templated transcription"/>
    <property type="evidence" value="ECO:0007669"/>
    <property type="project" value="InterPro"/>
</dbReference>
<dbReference type="PANTHER" id="PTHR34042:SF1">
    <property type="entry name" value="TRANSCRIPTION REPRESSOR OFP17"/>
    <property type="match status" value="1"/>
</dbReference>